<keyword evidence="4 5" id="KW-0472">Membrane</keyword>
<comment type="subcellular location">
    <subcellularLocation>
        <location evidence="1">Membrane</location>
        <topology evidence="1">Multi-pass membrane protein</topology>
    </subcellularLocation>
</comment>
<comment type="caution">
    <text evidence="7">The sequence shown here is derived from an EMBL/GenBank/DDBJ whole genome shotgun (WGS) entry which is preliminary data.</text>
</comment>
<keyword evidence="3 5" id="KW-1133">Transmembrane helix</keyword>
<evidence type="ECO:0000256" key="3">
    <source>
        <dbReference type="ARBA" id="ARBA00022989"/>
    </source>
</evidence>
<organism evidence="7 8">
    <name type="scientific">Boletus edulis BED1</name>
    <dbReference type="NCBI Taxonomy" id="1328754"/>
    <lineage>
        <taxon>Eukaryota</taxon>
        <taxon>Fungi</taxon>
        <taxon>Dikarya</taxon>
        <taxon>Basidiomycota</taxon>
        <taxon>Agaricomycotina</taxon>
        <taxon>Agaricomycetes</taxon>
        <taxon>Agaricomycetidae</taxon>
        <taxon>Boletales</taxon>
        <taxon>Boletineae</taxon>
        <taxon>Boletaceae</taxon>
        <taxon>Boletoideae</taxon>
        <taxon>Boletus</taxon>
    </lineage>
</organism>
<sequence length="335" mass="35832">MSGYLPLSQEHDGPAPANIVTPWWAAQKAQVDYFLAENAGLLLVICSQFAFASAGLCVKLLETLEPPTPTLELISFCCCTVYMLANGISNPILGPKGVRGLLSARALVGFFGIFGMYYSLNYLSISDAVVITFLNPFAVALAGYLLLKETYTKQDAMAGVCSLIGVVLIARPTFLFGGMTDDDSNVTSFERLRAVGVALIGICGNTGTFITMRAIGTRAHPIHVLSFFSIFCIVVGPAAMTITHEPVVFPMTWNWIVLLLILGFSSIIGQLLLTVGLHYETATRGSLGSFSELIFAAVLQFVVFGTVPPFLSVAGAAIIISAQVYAVSPYFCRAP</sequence>
<feature type="transmembrane region" description="Helical" evidence="5">
    <location>
        <begin position="156"/>
        <end position="174"/>
    </location>
</feature>
<dbReference type="Pfam" id="PF00892">
    <property type="entry name" value="EamA"/>
    <property type="match status" value="2"/>
</dbReference>
<name>A0AAD4GLL9_BOLED</name>
<keyword evidence="8" id="KW-1185">Reference proteome</keyword>
<reference evidence="7" key="1">
    <citation type="submission" date="2019-10" db="EMBL/GenBank/DDBJ databases">
        <authorList>
            <consortium name="DOE Joint Genome Institute"/>
            <person name="Kuo A."/>
            <person name="Miyauchi S."/>
            <person name="Kiss E."/>
            <person name="Drula E."/>
            <person name="Kohler A."/>
            <person name="Sanchez-Garcia M."/>
            <person name="Andreopoulos B."/>
            <person name="Barry K.W."/>
            <person name="Bonito G."/>
            <person name="Buee M."/>
            <person name="Carver A."/>
            <person name="Chen C."/>
            <person name="Cichocki N."/>
            <person name="Clum A."/>
            <person name="Culley D."/>
            <person name="Crous P.W."/>
            <person name="Fauchery L."/>
            <person name="Girlanda M."/>
            <person name="Hayes R."/>
            <person name="Keri Z."/>
            <person name="LaButti K."/>
            <person name="Lipzen A."/>
            <person name="Lombard V."/>
            <person name="Magnuson J."/>
            <person name="Maillard F."/>
            <person name="Morin E."/>
            <person name="Murat C."/>
            <person name="Nolan M."/>
            <person name="Ohm R."/>
            <person name="Pangilinan J."/>
            <person name="Pereira M."/>
            <person name="Perotto S."/>
            <person name="Peter M."/>
            <person name="Riley R."/>
            <person name="Sitrit Y."/>
            <person name="Stielow B."/>
            <person name="Szollosi G."/>
            <person name="Zifcakova L."/>
            <person name="Stursova M."/>
            <person name="Spatafora J.W."/>
            <person name="Tedersoo L."/>
            <person name="Vaario L.-M."/>
            <person name="Yamada A."/>
            <person name="Yan M."/>
            <person name="Wang P."/>
            <person name="Xu J."/>
            <person name="Bruns T."/>
            <person name="Baldrian P."/>
            <person name="Vilgalys R."/>
            <person name="Henrissat B."/>
            <person name="Grigoriev I.V."/>
            <person name="Hibbett D."/>
            <person name="Nagy L.G."/>
            <person name="Martin F.M."/>
        </authorList>
    </citation>
    <scope>NUCLEOTIDE SEQUENCE</scope>
    <source>
        <strain evidence="7">BED1</strain>
    </source>
</reference>
<dbReference type="Proteomes" id="UP001194468">
    <property type="component" value="Unassembled WGS sequence"/>
</dbReference>
<reference evidence="7" key="2">
    <citation type="journal article" date="2020" name="Nat. Commun.">
        <title>Large-scale genome sequencing of mycorrhizal fungi provides insights into the early evolution of symbiotic traits.</title>
        <authorList>
            <person name="Miyauchi S."/>
            <person name="Kiss E."/>
            <person name="Kuo A."/>
            <person name="Drula E."/>
            <person name="Kohler A."/>
            <person name="Sanchez-Garcia M."/>
            <person name="Morin E."/>
            <person name="Andreopoulos B."/>
            <person name="Barry K.W."/>
            <person name="Bonito G."/>
            <person name="Buee M."/>
            <person name="Carver A."/>
            <person name="Chen C."/>
            <person name="Cichocki N."/>
            <person name="Clum A."/>
            <person name="Culley D."/>
            <person name="Crous P.W."/>
            <person name="Fauchery L."/>
            <person name="Girlanda M."/>
            <person name="Hayes R.D."/>
            <person name="Keri Z."/>
            <person name="LaButti K."/>
            <person name="Lipzen A."/>
            <person name="Lombard V."/>
            <person name="Magnuson J."/>
            <person name="Maillard F."/>
            <person name="Murat C."/>
            <person name="Nolan M."/>
            <person name="Ohm R.A."/>
            <person name="Pangilinan J."/>
            <person name="Pereira M.F."/>
            <person name="Perotto S."/>
            <person name="Peter M."/>
            <person name="Pfister S."/>
            <person name="Riley R."/>
            <person name="Sitrit Y."/>
            <person name="Stielow J.B."/>
            <person name="Szollosi G."/>
            <person name="Zifcakova L."/>
            <person name="Stursova M."/>
            <person name="Spatafora J.W."/>
            <person name="Tedersoo L."/>
            <person name="Vaario L.M."/>
            <person name="Yamada A."/>
            <person name="Yan M."/>
            <person name="Wang P."/>
            <person name="Xu J."/>
            <person name="Bruns T."/>
            <person name="Baldrian P."/>
            <person name="Vilgalys R."/>
            <person name="Dunand C."/>
            <person name="Henrissat B."/>
            <person name="Grigoriev I.V."/>
            <person name="Hibbett D."/>
            <person name="Nagy L.G."/>
            <person name="Martin F.M."/>
        </authorList>
    </citation>
    <scope>NUCLEOTIDE SEQUENCE</scope>
    <source>
        <strain evidence="7">BED1</strain>
    </source>
</reference>
<dbReference type="EMBL" id="WHUW01000001">
    <property type="protein sequence ID" value="KAF8451958.1"/>
    <property type="molecule type" value="Genomic_DNA"/>
</dbReference>
<feature type="domain" description="EamA" evidence="6">
    <location>
        <begin position="39"/>
        <end position="170"/>
    </location>
</feature>
<proteinExistence type="predicted"/>
<evidence type="ECO:0000256" key="2">
    <source>
        <dbReference type="ARBA" id="ARBA00022692"/>
    </source>
</evidence>
<dbReference type="AlphaFoldDB" id="A0AAD4GLL9"/>
<evidence type="ECO:0000259" key="6">
    <source>
        <dbReference type="Pfam" id="PF00892"/>
    </source>
</evidence>
<evidence type="ECO:0000313" key="8">
    <source>
        <dbReference type="Proteomes" id="UP001194468"/>
    </source>
</evidence>
<feature type="transmembrane region" description="Helical" evidence="5">
    <location>
        <begin position="255"/>
        <end position="275"/>
    </location>
</feature>
<dbReference type="PANTHER" id="PTHR22911:SF6">
    <property type="entry name" value="SOLUTE CARRIER FAMILY 35 MEMBER G1"/>
    <property type="match status" value="1"/>
</dbReference>
<dbReference type="SUPFAM" id="SSF103481">
    <property type="entry name" value="Multidrug resistance efflux transporter EmrE"/>
    <property type="match status" value="2"/>
</dbReference>
<dbReference type="GO" id="GO:0016020">
    <property type="term" value="C:membrane"/>
    <property type="evidence" value="ECO:0007669"/>
    <property type="project" value="UniProtKB-SubCell"/>
</dbReference>
<feature type="transmembrane region" description="Helical" evidence="5">
    <location>
        <begin position="40"/>
        <end position="61"/>
    </location>
</feature>
<dbReference type="PANTHER" id="PTHR22911">
    <property type="entry name" value="ACYL-MALONYL CONDENSING ENZYME-RELATED"/>
    <property type="match status" value="1"/>
</dbReference>
<accession>A0AAD4GLL9</accession>
<protein>
    <recommendedName>
        <fullName evidence="6">EamA domain-containing protein</fullName>
    </recommendedName>
</protein>
<keyword evidence="2 5" id="KW-0812">Transmembrane</keyword>
<dbReference type="InterPro" id="IPR000620">
    <property type="entry name" value="EamA_dom"/>
</dbReference>
<evidence type="ECO:0000313" key="7">
    <source>
        <dbReference type="EMBL" id="KAF8451958.1"/>
    </source>
</evidence>
<dbReference type="InterPro" id="IPR037185">
    <property type="entry name" value="EmrE-like"/>
</dbReference>
<feature type="transmembrane region" description="Helical" evidence="5">
    <location>
        <begin position="125"/>
        <end position="147"/>
    </location>
</feature>
<feature type="transmembrane region" description="Helical" evidence="5">
    <location>
        <begin position="224"/>
        <end position="243"/>
    </location>
</feature>
<feature type="transmembrane region" description="Helical" evidence="5">
    <location>
        <begin position="100"/>
        <end position="119"/>
    </location>
</feature>
<evidence type="ECO:0000256" key="1">
    <source>
        <dbReference type="ARBA" id="ARBA00004141"/>
    </source>
</evidence>
<feature type="transmembrane region" description="Helical" evidence="5">
    <location>
        <begin position="73"/>
        <end position="93"/>
    </location>
</feature>
<evidence type="ECO:0000256" key="5">
    <source>
        <dbReference type="SAM" id="Phobius"/>
    </source>
</evidence>
<feature type="transmembrane region" description="Helical" evidence="5">
    <location>
        <begin position="194"/>
        <end position="212"/>
    </location>
</feature>
<feature type="domain" description="EamA" evidence="6">
    <location>
        <begin position="205"/>
        <end position="322"/>
    </location>
</feature>
<gene>
    <name evidence="7" type="ORF">L210DRAFT_3383666</name>
</gene>
<evidence type="ECO:0000256" key="4">
    <source>
        <dbReference type="ARBA" id="ARBA00023136"/>
    </source>
</evidence>